<dbReference type="Proteomes" id="UP001188597">
    <property type="component" value="Unassembled WGS sequence"/>
</dbReference>
<dbReference type="Gene3D" id="1.25.40.10">
    <property type="entry name" value="Tetratricopeptide repeat domain"/>
    <property type="match status" value="1"/>
</dbReference>
<dbReference type="InterPro" id="IPR044563">
    <property type="entry name" value="Sgt1-like"/>
</dbReference>
<keyword evidence="2" id="KW-1185">Reference proteome</keyword>
<protein>
    <submittedName>
        <fullName evidence="1">Uncharacterized protein</fullName>
    </submittedName>
</protein>
<accession>A0AA88WZS0</accession>
<gene>
    <name evidence="1" type="ORF">RJ639_030144</name>
</gene>
<name>A0AA88WZS0_9ASTE</name>
<comment type="caution">
    <text evidence="1">The sequence shown here is derived from an EMBL/GenBank/DDBJ whole genome shotgun (WGS) entry which is preliminary data.</text>
</comment>
<reference evidence="1" key="1">
    <citation type="submission" date="2022-12" db="EMBL/GenBank/DDBJ databases">
        <title>Draft genome assemblies for two species of Escallonia (Escalloniales).</title>
        <authorList>
            <person name="Chanderbali A."/>
            <person name="Dervinis C."/>
            <person name="Anghel I."/>
            <person name="Soltis D."/>
            <person name="Soltis P."/>
            <person name="Zapata F."/>
        </authorList>
    </citation>
    <scope>NUCLEOTIDE SEQUENCE</scope>
    <source>
        <strain evidence="1">UCBG64.0493</strain>
        <tissue evidence="1">Leaf</tissue>
    </source>
</reference>
<dbReference type="GO" id="GO:0051087">
    <property type="term" value="F:protein-folding chaperone binding"/>
    <property type="evidence" value="ECO:0007669"/>
    <property type="project" value="InterPro"/>
</dbReference>
<evidence type="ECO:0000313" key="1">
    <source>
        <dbReference type="EMBL" id="KAK3037251.1"/>
    </source>
</evidence>
<dbReference type="EMBL" id="JAVXUP010000127">
    <property type="protein sequence ID" value="KAK3037251.1"/>
    <property type="molecule type" value="Genomic_DNA"/>
</dbReference>
<organism evidence="1 2">
    <name type="scientific">Escallonia herrerae</name>
    <dbReference type="NCBI Taxonomy" id="1293975"/>
    <lineage>
        <taxon>Eukaryota</taxon>
        <taxon>Viridiplantae</taxon>
        <taxon>Streptophyta</taxon>
        <taxon>Embryophyta</taxon>
        <taxon>Tracheophyta</taxon>
        <taxon>Spermatophyta</taxon>
        <taxon>Magnoliopsida</taxon>
        <taxon>eudicotyledons</taxon>
        <taxon>Gunneridae</taxon>
        <taxon>Pentapetalae</taxon>
        <taxon>asterids</taxon>
        <taxon>campanulids</taxon>
        <taxon>Escalloniales</taxon>
        <taxon>Escalloniaceae</taxon>
        <taxon>Escallonia</taxon>
    </lineage>
</organism>
<dbReference type="InterPro" id="IPR011990">
    <property type="entry name" value="TPR-like_helical_dom_sf"/>
</dbReference>
<dbReference type="PANTHER" id="PTHR45862">
    <property type="entry name" value="PROTEIN SGT1 HOMOLOG"/>
    <property type="match status" value="1"/>
</dbReference>
<dbReference type="AlphaFoldDB" id="A0AA88WZS0"/>
<sequence>MASDLETKAKEAFIDDHFELAVDLYSQAIAMSPNAELFADRAQANIKKLLLMQTEQSSWMLLWLKHIYVKGENLCPYSNCVLAHKLWLKVGPVKIKLTWGILTIFTKMEFQKEHCVS</sequence>
<proteinExistence type="predicted"/>
<evidence type="ECO:0000313" key="2">
    <source>
        <dbReference type="Proteomes" id="UP001188597"/>
    </source>
</evidence>